<evidence type="ECO:0000313" key="6">
    <source>
        <dbReference type="EMBL" id="MCP2169403.1"/>
    </source>
</evidence>
<accession>A0AAE3KP37</accession>
<keyword evidence="4 5" id="KW-0472">Membrane</keyword>
<dbReference type="PANTHER" id="PTHR33514">
    <property type="entry name" value="PROTEIN ABCI12, CHLOROPLASTIC"/>
    <property type="match status" value="1"/>
</dbReference>
<dbReference type="Proteomes" id="UP001206128">
    <property type="component" value="Unassembled WGS sequence"/>
</dbReference>
<name>A0AAE3KP37_9PSEU</name>
<evidence type="ECO:0000256" key="3">
    <source>
        <dbReference type="ARBA" id="ARBA00022989"/>
    </source>
</evidence>
<dbReference type="CDD" id="cd16914">
    <property type="entry name" value="EcfT"/>
    <property type="match status" value="1"/>
</dbReference>
<evidence type="ECO:0000256" key="2">
    <source>
        <dbReference type="ARBA" id="ARBA00022692"/>
    </source>
</evidence>
<keyword evidence="3 5" id="KW-1133">Transmembrane helix</keyword>
<evidence type="ECO:0000313" key="7">
    <source>
        <dbReference type="Proteomes" id="UP001206128"/>
    </source>
</evidence>
<evidence type="ECO:0000256" key="1">
    <source>
        <dbReference type="ARBA" id="ARBA00004141"/>
    </source>
</evidence>
<reference evidence="6" key="1">
    <citation type="submission" date="2022-06" db="EMBL/GenBank/DDBJ databases">
        <title>Genomic Encyclopedia of Archaeal and Bacterial Type Strains, Phase II (KMG-II): from individual species to whole genera.</title>
        <authorList>
            <person name="Goeker M."/>
        </authorList>
    </citation>
    <scope>NUCLEOTIDE SEQUENCE</scope>
    <source>
        <strain evidence="6">DSM 43935</strain>
    </source>
</reference>
<dbReference type="GO" id="GO:0005886">
    <property type="term" value="C:plasma membrane"/>
    <property type="evidence" value="ECO:0007669"/>
    <property type="project" value="TreeGrafter"/>
</dbReference>
<dbReference type="AlphaFoldDB" id="A0AAE3KP37"/>
<feature type="transmembrane region" description="Helical" evidence="5">
    <location>
        <begin position="92"/>
        <end position="119"/>
    </location>
</feature>
<gene>
    <name evidence="6" type="ORF">LX83_006288</name>
</gene>
<evidence type="ECO:0000256" key="5">
    <source>
        <dbReference type="SAM" id="Phobius"/>
    </source>
</evidence>
<feature type="transmembrane region" description="Helical" evidence="5">
    <location>
        <begin position="68"/>
        <end position="86"/>
    </location>
</feature>
<dbReference type="PANTHER" id="PTHR33514:SF13">
    <property type="entry name" value="PROTEIN ABCI12, CHLOROPLASTIC"/>
    <property type="match status" value="1"/>
</dbReference>
<sequence length="209" mass="22660">MSVTTYHPGTSWLHAVPAGPKLLGLALAVTGVLLTSHVAVVGTELAITALLYPATRMPFRLLWRNTRVLLPFLALVVAFQLLTATWQKSLVIGGQLLIVVLLAGLVTATTKVSTMLVLFERLARPLARVGVSPRRVALVLALTIRCIPLVASAWHTSSDAYRARGMRRTSWRVVVPVIVRLLRSAEALGEAITARGVAVDQPVSRHDQR</sequence>
<keyword evidence="7" id="KW-1185">Reference proteome</keyword>
<dbReference type="InterPro" id="IPR003339">
    <property type="entry name" value="ABC/ECF_trnsptr_transmembrane"/>
</dbReference>
<comment type="subcellular location">
    <subcellularLocation>
        <location evidence="1">Membrane</location>
        <topology evidence="1">Multi-pass membrane protein</topology>
    </subcellularLocation>
</comment>
<keyword evidence="2 5" id="KW-0812">Transmembrane</keyword>
<dbReference type="EMBL" id="JAMTCK010000018">
    <property type="protein sequence ID" value="MCP2169403.1"/>
    <property type="molecule type" value="Genomic_DNA"/>
</dbReference>
<dbReference type="Pfam" id="PF02361">
    <property type="entry name" value="CbiQ"/>
    <property type="match status" value="1"/>
</dbReference>
<feature type="transmembrane region" description="Helical" evidence="5">
    <location>
        <begin position="22"/>
        <end position="47"/>
    </location>
</feature>
<protein>
    <submittedName>
        <fullName evidence="6">Biotin transport system permease protein</fullName>
    </submittedName>
</protein>
<evidence type="ECO:0000256" key="4">
    <source>
        <dbReference type="ARBA" id="ARBA00023136"/>
    </source>
</evidence>
<dbReference type="RefSeq" id="WP_253778157.1">
    <property type="nucleotide sequence ID" value="NZ_JAMTCK010000018.1"/>
</dbReference>
<proteinExistence type="predicted"/>
<comment type="caution">
    <text evidence="6">The sequence shown here is derived from an EMBL/GenBank/DDBJ whole genome shotgun (WGS) entry which is preliminary data.</text>
</comment>
<organism evidence="6 7">
    <name type="scientific">Goodfellowiella coeruleoviolacea</name>
    <dbReference type="NCBI Taxonomy" id="334858"/>
    <lineage>
        <taxon>Bacteria</taxon>
        <taxon>Bacillati</taxon>
        <taxon>Actinomycetota</taxon>
        <taxon>Actinomycetes</taxon>
        <taxon>Pseudonocardiales</taxon>
        <taxon>Pseudonocardiaceae</taxon>
        <taxon>Goodfellowiella</taxon>
    </lineage>
</organism>